<evidence type="ECO:0000313" key="2">
    <source>
        <dbReference type="Proteomes" id="UP000253094"/>
    </source>
</evidence>
<dbReference type="EMBL" id="QOIL01000016">
    <property type="protein sequence ID" value="RCG27395.1"/>
    <property type="molecule type" value="Genomic_DNA"/>
</dbReference>
<protein>
    <submittedName>
        <fullName evidence="1">Uncharacterized protein</fullName>
    </submittedName>
</protein>
<dbReference type="AlphaFoldDB" id="A0A367FCI2"/>
<evidence type="ECO:0000313" key="1">
    <source>
        <dbReference type="EMBL" id="RCG27395.1"/>
    </source>
</evidence>
<gene>
    <name evidence="1" type="ORF">DQ384_26805</name>
</gene>
<keyword evidence="2" id="KW-1185">Reference proteome</keyword>
<dbReference type="OrthoDB" id="115056at2"/>
<dbReference type="Proteomes" id="UP000253094">
    <property type="component" value="Unassembled WGS sequence"/>
</dbReference>
<name>A0A367FCI2_9ACTN</name>
<reference evidence="1 2" key="1">
    <citation type="submission" date="2018-06" db="EMBL/GenBank/DDBJ databases">
        <title>Sphaerisporangium craniellae sp. nov., isolated from a marine sponge in the South China Sea.</title>
        <authorList>
            <person name="Li L."/>
        </authorList>
    </citation>
    <scope>NUCLEOTIDE SEQUENCE [LARGE SCALE GENOMIC DNA]</scope>
    <source>
        <strain evidence="1 2">CCTCC AA 208026</strain>
    </source>
</reference>
<proteinExistence type="predicted"/>
<dbReference type="Pfam" id="PF19562">
    <property type="entry name" value="DUF6084"/>
    <property type="match status" value="1"/>
</dbReference>
<comment type="caution">
    <text evidence="1">The sequence shown here is derived from an EMBL/GenBank/DDBJ whole genome shotgun (WGS) entry which is preliminary data.</text>
</comment>
<accession>A0A367FCI2</accession>
<organism evidence="1 2">
    <name type="scientific">Sphaerisporangium album</name>
    <dbReference type="NCBI Taxonomy" id="509200"/>
    <lineage>
        <taxon>Bacteria</taxon>
        <taxon>Bacillati</taxon>
        <taxon>Actinomycetota</taxon>
        <taxon>Actinomycetes</taxon>
        <taxon>Streptosporangiales</taxon>
        <taxon>Streptosporangiaceae</taxon>
        <taxon>Sphaerisporangium</taxon>
    </lineage>
</organism>
<sequence length="227" mass="25059">MGSETSPETSSEGRSGARPEIGFRCLGVRADPHAAFPTLRFRVRVTEPVGESVHAIALHTQIRIEPAGRRYGDGESALLADLFGDPSRWGETVRPLRFANVSVMVPRFTGSTEVDLPVPCSYDLEVAAGKYFASLDDGEVPMLLLFSGTVFARSGEGFAVRQVPWHCEARASLPVSVWRELIDRYFPGCGWLRLHRDTLRALQRFKSGRALATWDEAVEALLEEARG</sequence>
<dbReference type="InterPro" id="IPR045730">
    <property type="entry name" value="DUF6084"/>
</dbReference>